<dbReference type="PROSITE" id="PS50956">
    <property type="entry name" value="HTH_ASNC_2"/>
    <property type="match status" value="1"/>
</dbReference>
<evidence type="ECO:0000256" key="1">
    <source>
        <dbReference type="ARBA" id="ARBA00023015"/>
    </source>
</evidence>
<dbReference type="EMBL" id="JAAATW010000001">
    <property type="protein sequence ID" value="NBE06613.1"/>
    <property type="molecule type" value="Genomic_DNA"/>
</dbReference>
<dbReference type="Pfam" id="PF01037">
    <property type="entry name" value="AsnC_trans_reg"/>
    <property type="match status" value="1"/>
</dbReference>
<evidence type="ECO:0000259" key="4">
    <source>
        <dbReference type="PROSITE" id="PS50956"/>
    </source>
</evidence>
<dbReference type="SUPFAM" id="SSF54909">
    <property type="entry name" value="Dimeric alpha+beta barrel"/>
    <property type="match status" value="1"/>
</dbReference>
<dbReference type="SMART" id="SM00344">
    <property type="entry name" value="HTH_ASNC"/>
    <property type="match status" value="1"/>
</dbReference>
<organism evidence="5 6">
    <name type="scientific">Paragemmobacter ruber</name>
    <dbReference type="NCBI Taxonomy" id="1985673"/>
    <lineage>
        <taxon>Bacteria</taxon>
        <taxon>Pseudomonadati</taxon>
        <taxon>Pseudomonadota</taxon>
        <taxon>Alphaproteobacteria</taxon>
        <taxon>Rhodobacterales</taxon>
        <taxon>Paracoccaceae</taxon>
        <taxon>Paragemmobacter</taxon>
    </lineage>
</organism>
<keyword evidence="1" id="KW-0805">Transcription regulation</keyword>
<accession>A0ABW9Y278</accession>
<evidence type="ECO:0000313" key="6">
    <source>
        <dbReference type="Proteomes" id="UP001517376"/>
    </source>
</evidence>
<dbReference type="Gene3D" id="3.30.70.920">
    <property type="match status" value="1"/>
</dbReference>
<dbReference type="InterPro" id="IPR011008">
    <property type="entry name" value="Dimeric_a/b-barrel"/>
</dbReference>
<dbReference type="PRINTS" id="PR00033">
    <property type="entry name" value="HTHASNC"/>
</dbReference>
<dbReference type="PANTHER" id="PTHR30154:SF34">
    <property type="entry name" value="TRANSCRIPTIONAL REGULATOR AZLB"/>
    <property type="match status" value="1"/>
</dbReference>
<sequence length="137" mass="14878">MDDLDRRLISELRINSRASLPRLAELLGVARGTVKARLDKLVSSGTIRSFTIRVGDDSPDMLRAIMVIELMGKNIRATVSTIKRIPGIVTVSNTNGVWDLVAEIETANLTEMNGIISEVRSLNGVSKSETFILLGAA</sequence>
<evidence type="ECO:0000313" key="5">
    <source>
        <dbReference type="EMBL" id="NBE06613.1"/>
    </source>
</evidence>
<keyword evidence="6" id="KW-1185">Reference proteome</keyword>
<dbReference type="InterPro" id="IPR019887">
    <property type="entry name" value="Tscrpt_reg_AsnC/Lrp_C"/>
</dbReference>
<dbReference type="SUPFAM" id="SSF46785">
    <property type="entry name" value="Winged helix' DNA-binding domain"/>
    <property type="match status" value="1"/>
</dbReference>
<dbReference type="InterPro" id="IPR019888">
    <property type="entry name" value="Tscrpt_reg_AsnC-like"/>
</dbReference>
<dbReference type="Pfam" id="PF13404">
    <property type="entry name" value="HTH_AsnC-type"/>
    <property type="match status" value="1"/>
</dbReference>
<dbReference type="PANTHER" id="PTHR30154">
    <property type="entry name" value="LEUCINE-RESPONSIVE REGULATORY PROTEIN"/>
    <property type="match status" value="1"/>
</dbReference>
<evidence type="ECO:0000256" key="3">
    <source>
        <dbReference type="ARBA" id="ARBA00023163"/>
    </source>
</evidence>
<dbReference type="Proteomes" id="UP001517376">
    <property type="component" value="Unassembled WGS sequence"/>
</dbReference>
<evidence type="ECO:0000256" key="2">
    <source>
        <dbReference type="ARBA" id="ARBA00023125"/>
    </source>
</evidence>
<dbReference type="InterPro" id="IPR036388">
    <property type="entry name" value="WH-like_DNA-bd_sf"/>
</dbReference>
<name>A0ABW9Y278_9RHOB</name>
<reference evidence="6" key="1">
    <citation type="submission" date="2020-01" db="EMBL/GenBank/DDBJ databases">
        <title>Sphingomonas sp. strain CSW-10.</title>
        <authorList>
            <person name="Chen W.-M."/>
        </authorList>
    </citation>
    <scope>NUCLEOTIDE SEQUENCE [LARGE SCALE GENOMIC DNA]</scope>
    <source>
        <strain evidence="6">CCP-1</strain>
    </source>
</reference>
<protein>
    <submittedName>
        <fullName evidence="5">AsnC family transcriptional regulator</fullName>
    </submittedName>
</protein>
<gene>
    <name evidence="5" type="ORF">GU920_03655</name>
</gene>
<keyword evidence="3" id="KW-0804">Transcription</keyword>
<dbReference type="Gene3D" id="1.10.10.10">
    <property type="entry name" value="Winged helix-like DNA-binding domain superfamily/Winged helix DNA-binding domain"/>
    <property type="match status" value="1"/>
</dbReference>
<proteinExistence type="predicted"/>
<dbReference type="RefSeq" id="WP_161765595.1">
    <property type="nucleotide sequence ID" value="NZ_JAAATW010000001.1"/>
</dbReference>
<feature type="domain" description="HTH asnC-type" evidence="4">
    <location>
        <begin position="1"/>
        <end position="74"/>
    </location>
</feature>
<keyword evidence="2" id="KW-0238">DNA-binding</keyword>
<dbReference type="InterPro" id="IPR036390">
    <property type="entry name" value="WH_DNA-bd_sf"/>
</dbReference>
<comment type="caution">
    <text evidence="5">The sequence shown here is derived from an EMBL/GenBank/DDBJ whole genome shotgun (WGS) entry which is preliminary data.</text>
</comment>
<dbReference type="InterPro" id="IPR000485">
    <property type="entry name" value="AsnC-type_HTH_dom"/>
</dbReference>